<reference evidence="2 3" key="1">
    <citation type="submission" date="2021-06" db="EMBL/GenBank/DDBJ databases">
        <title>Caerostris extrusa draft genome.</title>
        <authorList>
            <person name="Kono N."/>
            <person name="Arakawa K."/>
        </authorList>
    </citation>
    <scope>NUCLEOTIDE SEQUENCE [LARGE SCALE GENOMIC DNA]</scope>
</reference>
<gene>
    <name evidence="2" type="ORF">CEXT_557281</name>
</gene>
<protein>
    <submittedName>
        <fullName evidence="2">Uncharacterized protein</fullName>
    </submittedName>
</protein>
<dbReference type="EMBL" id="BPLR01003933">
    <property type="protein sequence ID" value="GIX90360.1"/>
    <property type="molecule type" value="Genomic_DNA"/>
</dbReference>
<evidence type="ECO:0000256" key="1">
    <source>
        <dbReference type="SAM" id="MobiDB-lite"/>
    </source>
</evidence>
<dbReference type="Proteomes" id="UP001054945">
    <property type="component" value="Unassembled WGS sequence"/>
</dbReference>
<keyword evidence="3" id="KW-1185">Reference proteome</keyword>
<dbReference type="AlphaFoldDB" id="A0AAV4P1D5"/>
<organism evidence="2 3">
    <name type="scientific">Caerostris extrusa</name>
    <name type="common">Bark spider</name>
    <name type="synonym">Caerostris bankana</name>
    <dbReference type="NCBI Taxonomy" id="172846"/>
    <lineage>
        <taxon>Eukaryota</taxon>
        <taxon>Metazoa</taxon>
        <taxon>Ecdysozoa</taxon>
        <taxon>Arthropoda</taxon>
        <taxon>Chelicerata</taxon>
        <taxon>Arachnida</taxon>
        <taxon>Araneae</taxon>
        <taxon>Araneomorphae</taxon>
        <taxon>Entelegynae</taxon>
        <taxon>Araneoidea</taxon>
        <taxon>Araneidae</taxon>
        <taxon>Caerostris</taxon>
    </lineage>
</organism>
<comment type="caution">
    <text evidence="2">The sequence shown here is derived from an EMBL/GenBank/DDBJ whole genome shotgun (WGS) entry which is preliminary data.</text>
</comment>
<evidence type="ECO:0000313" key="2">
    <source>
        <dbReference type="EMBL" id="GIX90360.1"/>
    </source>
</evidence>
<feature type="compositionally biased region" description="Basic and acidic residues" evidence="1">
    <location>
        <begin position="103"/>
        <end position="113"/>
    </location>
</feature>
<proteinExistence type="predicted"/>
<sequence>MHKLEKPDILNTVDHQFSNRDLCTTIHQTRGRIMLITSMPPFTRQVLKQYPRTENPIICLHVRSQPLSPDMQNPHHHGTNYSNPSVQVFVSGPFGWKRKPDGRRKACLEGPRK</sequence>
<accession>A0AAV4P1D5</accession>
<evidence type="ECO:0000313" key="3">
    <source>
        <dbReference type="Proteomes" id="UP001054945"/>
    </source>
</evidence>
<name>A0AAV4P1D5_CAEEX</name>
<feature type="region of interest" description="Disordered" evidence="1">
    <location>
        <begin position="92"/>
        <end position="113"/>
    </location>
</feature>